<evidence type="ECO:0000313" key="9">
    <source>
        <dbReference type="EMBL" id="TCK27789.1"/>
    </source>
</evidence>
<feature type="transmembrane region" description="Helical" evidence="7">
    <location>
        <begin position="240"/>
        <end position="262"/>
    </location>
</feature>
<keyword evidence="4 7" id="KW-0812">Transmembrane</keyword>
<dbReference type="OrthoDB" id="3626124at2"/>
<dbReference type="InterPro" id="IPR035906">
    <property type="entry name" value="MetI-like_sf"/>
</dbReference>
<dbReference type="AlphaFoldDB" id="A0A4R1I5A2"/>
<reference evidence="9 10" key="1">
    <citation type="submission" date="2019-03" db="EMBL/GenBank/DDBJ databases">
        <title>Sequencing the genomes of 1000 actinobacteria strains.</title>
        <authorList>
            <person name="Klenk H.-P."/>
        </authorList>
    </citation>
    <scope>NUCLEOTIDE SEQUENCE [LARGE SCALE GENOMIC DNA]</scope>
    <source>
        <strain evidence="9 10">DSM 44969</strain>
    </source>
</reference>
<evidence type="ECO:0000256" key="5">
    <source>
        <dbReference type="ARBA" id="ARBA00022989"/>
    </source>
</evidence>
<proteinExistence type="inferred from homology"/>
<dbReference type="PANTHER" id="PTHR43386:SF1">
    <property type="entry name" value="D,D-DIPEPTIDE TRANSPORT SYSTEM PERMEASE PROTEIN DDPC-RELATED"/>
    <property type="match status" value="1"/>
</dbReference>
<evidence type="ECO:0000259" key="8">
    <source>
        <dbReference type="PROSITE" id="PS50928"/>
    </source>
</evidence>
<dbReference type="EMBL" id="SMFZ01000001">
    <property type="protein sequence ID" value="TCK27789.1"/>
    <property type="molecule type" value="Genomic_DNA"/>
</dbReference>
<feature type="transmembrane region" description="Helical" evidence="7">
    <location>
        <begin position="199"/>
        <end position="220"/>
    </location>
</feature>
<comment type="similarity">
    <text evidence="7">Belongs to the binding-protein-dependent transport system permease family.</text>
</comment>
<protein>
    <submittedName>
        <fullName evidence="9">Peptide/nickel transport system permease protein</fullName>
    </submittedName>
</protein>
<dbReference type="PROSITE" id="PS50928">
    <property type="entry name" value="ABC_TM1"/>
    <property type="match status" value="1"/>
</dbReference>
<dbReference type="InterPro" id="IPR000515">
    <property type="entry name" value="MetI-like"/>
</dbReference>
<feature type="transmembrane region" description="Helical" evidence="7">
    <location>
        <begin position="16"/>
        <end position="35"/>
    </location>
</feature>
<dbReference type="SUPFAM" id="SSF161098">
    <property type="entry name" value="MetI-like"/>
    <property type="match status" value="1"/>
</dbReference>
<organism evidence="9 10">
    <name type="scientific">Pseudonocardia endophytica</name>
    <dbReference type="NCBI Taxonomy" id="401976"/>
    <lineage>
        <taxon>Bacteria</taxon>
        <taxon>Bacillati</taxon>
        <taxon>Actinomycetota</taxon>
        <taxon>Actinomycetes</taxon>
        <taxon>Pseudonocardiales</taxon>
        <taxon>Pseudonocardiaceae</taxon>
        <taxon>Pseudonocardia</taxon>
    </lineage>
</organism>
<comment type="caution">
    <text evidence="9">The sequence shown here is derived from an EMBL/GenBank/DDBJ whole genome shotgun (WGS) entry which is preliminary data.</text>
</comment>
<sequence length="275" mass="28609">MTVAVSRTAARWRPSAGRVLLVGAVLLVVVAALPWDAVGTDLSQRFAGPSAQHLFGTDQLGRDVLARLAVGARLSIGFTVVALALCTAIGTVLGLLAGWAGRVVGQAFQRLIDVLVSIPAIVVGLVVVAASEDPPDLGTLLLAVVLVGWTPFARLTFQLAARERGREYVEGAVALGAGTGRIVFRHVLPNLLRPLGAHACLRFANVLLSIAGLSFLGLGAQPPTPEWGAMLAEGRQYMFVAPQLVLLPALAVVGSALAVTLAGRALERRWDAANG</sequence>
<feature type="transmembrane region" description="Helical" evidence="7">
    <location>
        <begin position="111"/>
        <end position="131"/>
    </location>
</feature>
<feature type="transmembrane region" description="Helical" evidence="7">
    <location>
        <begin position="137"/>
        <end position="157"/>
    </location>
</feature>
<dbReference type="Proteomes" id="UP000295560">
    <property type="component" value="Unassembled WGS sequence"/>
</dbReference>
<dbReference type="InterPro" id="IPR050366">
    <property type="entry name" value="BP-dependent_transpt_permease"/>
</dbReference>
<dbReference type="Gene3D" id="1.10.3720.10">
    <property type="entry name" value="MetI-like"/>
    <property type="match status" value="1"/>
</dbReference>
<keyword evidence="10" id="KW-1185">Reference proteome</keyword>
<gene>
    <name evidence="9" type="ORF">EV378_3668</name>
</gene>
<evidence type="ECO:0000256" key="7">
    <source>
        <dbReference type="RuleBase" id="RU363032"/>
    </source>
</evidence>
<evidence type="ECO:0000256" key="4">
    <source>
        <dbReference type="ARBA" id="ARBA00022692"/>
    </source>
</evidence>
<evidence type="ECO:0000256" key="6">
    <source>
        <dbReference type="ARBA" id="ARBA00023136"/>
    </source>
</evidence>
<evidence type="ECO:0000313" key="10">
    <source>
        <dbReference type="Proteomes" id="UP000295560"/>
    </source>
</evidence>
<comment type="subcellular location">
    <subcellularLocation>
        <location evidence="1 7">Cell membrane</location>
        <topology evidence="1 7">Multi-pass membrane protein</topology>
    </subcellularLocation>
</comment>
<accession>A0A4R1I5A2</accession>
<dbReference type="Pfam" id="PF00528">
    <property type="entry name" value="BPD_transp_1"/>
    <property type="match status" value="1"/>
</dbReference>
<dbReference type="CDD" id="cd06261">
    <property type="entry name" value="TM_PBP2"/>
    <property type="match status" value="1"/>
</dbReference>
<dbReference type="GO" id="GO:0055085">
    <property type="term" value="P:transmembrane transport"/>
    <property type="evidence" value="ECO:0007669"/>
    <property type="project" value="InterPro"/>
</dbReference>
<name>A0A4R1I5A2_PSEEN</name>
<feature type="transmembrane region" description="Helical" evidence="7">
    <location>
        <begin position="76"/>
        <end position="99"/>
    </location>
</feature>
<keyword evidence="6 7" id="KW-0472">Membrane</keyword>
<dbReference type="GO" id="GO:0005886">
    <property type="term" value="C:plasma membrane"/>
    <property type="evidence" value="ECO:0007669"/>
    <property type="project" value="UniProtKB-SubCell"/>
</dbReference>
<evidence type="ECO:0000256" key="1">
    <source>
        <dbReference type="ARBA" id="ARBA00004651"/>
    </source>
</evidence>
<keyword evidence="5 7" id="KW-1133">Transmembrane helix</keyword>
<keyword evidence="3" id="KW-1003">Cell membrane</keyword>
<evidence type="ECO:0000256" key="2">
    <source>
        <dbReference type="ARBA" id="ARBA00022448"/>
    </source>
</evidence>
<dbReference type="PANTHER" id="PTHR43386">
    <property type="entry name" value="OLIGOPEPTIDE TRANSPORT SYSTEM PERMEASE PROTEIN APPC"/>
    <property type="match status" value="1"/>
</dbReference>
<evidence type="ECO:0000256" key="3">
    <source>
        <dbReference type="ARBA" id="ARBA00022475"/>
    </source>
</evidence>
<dbReference type="RefSeq" id="WP_132426981.1">
    <property type="nucleotide sequence ID" value="NZ_SMFZ01000001.1"/>
</dbReference>
<keyword evidence="2 7" id="KW-0813">Transport</keyword>
<feature type="domain" description="ABC transmembrane type-1" evidence="8">
    <location>
        <begin position="72"/>
        <end position="263"/>
    </location>
</feature>